<dbReference type="SUPFAM" id="SSF46785">
    <property type="entry name" value="Winged helix' DNA-binding domain"/>
    <property type="match status" value="1"/>
</dbReference>
<dbReference type="Pfam" id="PF00480">
    <property type="entry name" value="ROK"/>
    <property type="match status" value="1"/>
</dbReference>
<dbReference type="InterPro" id="IPR043129">
    <property type="entry name" value="ATPase_NBD"/>
</dbReference>
<accession>A0A3N1HI84</accession>
<gene>
    <name evidence="2" type="ORF">EDD40_7692</name>
</gene>
<keyword evidence="2" id="KW-0418">Kinase</keyword>
<dbReference type="SUPFAM" id="SSF53067">
    <property type="entry name" value="Actin-like ATPase domain"/>
    <property type="match status" value="1"/>
</dbReference>
<proteinExistence type="inferred from homology"/>
<dbReference type="Proteomes" id="UP000268727">
    <property type="component" value="Unassembled WGS sequence"/>
</dbReference>
<evidence type="ECO:0000313" key="2">
    <source>
        <dbReference type="EMBL" id="ROP42196.1"/>
    </source>
</evidence>
<organism evidence="2 3">
    <name type="scientific">Saccharothrix texasensis</name>
    <dbReference type="NCBI Taxonomy" id="103734"/>
    <lineage>
        <taxon>Bacteria</taxon>
        <taxon>Bacillati</taxon>
        <taxon>Actinomycetota</taxon>
        <taxon>Actinomycetes</taxon>
        <taxon>Pseudonocardiales</taxon>
        <taxon>Pseudonocardiaceae</taxon>
        <taxon>Saccharothrix</taxon>
    </lineage>
</organism>
<dbReference type="PANTHER" id="PTHR18964">
    <property type="entry name" value="ROK (REPRESSOR, ORF, KINASE) FAMILY"/>
    <property type="match status" value="1"/>
</dbReference>
<dbReference type="InterPro" id="IPR036390">
    <property type="entry name" value="WH_DNA-bd_sf"/>
</dbReference>
<dbReference type="RefSeq" id="WP_123747186.1">
    <property type="nucleotide sequence ID" value="NZ_RJKM01000001.1"/>
</dbReference>
<evidence type="ECO:0000313" key="3">
    <source>
        <dbReference type="Proteomes" id="UP000268727"/>
    </source>
</evidence>
<protein>
    <submittedName>
        <fullName evidence="2">Putative NBD/HSP70 family sugar kinase</fullName>
    </submittedName>
</protein>
<comment type="caution">
    <text evidence="2">The sequence shown here is derived from an EMBL/GenBank/DDBJ whole genome shotgun (WGS) entry which is preliminary data.</text>
</comment>
<dbReference type="AlphaFoldDB" id="A0A3N1HI84"/>
<dbReference type="GO" id="GO:0016301">
    <property type="term" value="F:kinase activity"/>
    <property type="evidence" value="ECO:0007669"/>
    <property type="project" value="UniProtKB-KW"/>
</dbReference>
<keyword evidence="2" id="KW-0808">Transferase</keyword>
<keyword evidence="3" id="KW-1185">Reference proteome</keyword>
<dbReference type="InterPro" id="IPR000600">
    <property type="entry name" value="ROK"/>
</dbReference>
<dbReference type="InterPro" id="IPR036388">
    <property type="entry name" value="WH-like_DNA-bd_sf"/>
</dbReference>
<dbReference type="EMBL" id="RJKM01000001">
    <property type="protein sequence ID" value="ROP42196.1"/>
    <property type="molecule type" value="Genomic_DNA"/>
</dbReference>
<comment type="similarity">
    <text evidence="1">Belongs to the ROK (NagC/XylR) family.</text>
</comment>
<dbReference type="PANTHER" id="PTHR18964:SF149">
    <property type="entry name" value="BIFUNCTIONAL UDP-N-ACETYLGLUCOSAMINE 2-EPIMERASE_N-ACETYLMANNOSAMINE KINASE"/>
    <property type="match status" value="1"/>
</dbReference>
<dbReference type="Gene3D" id="1.10.10.10">
    <property type="entry name" value="Winged helix-like DNA-binding domain superfamily/Winged helix DNA-binding domain"/>
    <property type="match status" value="1"/>
</dbReference>
<name>A0A3N1HI84_9PSEU</name>
<reference evidence="2 3" key="1">
    <citation type="submission" date="2018-11" db="EMBL/GenBank/DDBJ databases">
        <title>Sequencing the genomes of 1000 actinobacteria strains.</title>
        <authorList>
            <person name="Klenk H.-P."/>
        </authorList>
    </citation>
    <scope>NUCLEOTIDE SEQUENCE [LARGE SCALE GENOMIC DNA]</scope>
    <source>
        <strain evidence="2 3">DSM 44231</strain>
    </source>
</reference>
<sequence>MNPARRGTGAAAVLGAVLRHGPVARTTIARLTGLSPAAVTRNCAALAGLGLLTEAAGSLPYRGMGRPHSPVDVETRRHLVAGIHVAHDHCTLALLDLRGRVRARLRVPHRDPDDHREVLATAADRLVRLHAEHLPGHVPLGLGVAVGGWVDTEAGVLVEHASLGWRDVPVRDLLAARTGLPVLVDSHARALARAEQLFGAAGHHRSLVHLFVGNVVDAAIITGGGPHRGTRSAAGGVAHLALGDPVIDCPCGRKGCLEATVSDRAWAWRAHRAGVIPRPSIADLVDAAAAGDARATALLVDRARIVARAAALLFDIVNPDVVVVTELGVIRLPECADALRAEVAATSRACPSPSTVLPSSFGPDVLGVAAGAVQLDAIYADPLDIRNPIRLGV</sequence>
<evidence type="ECO:0000256" key="1">
    <source>
        <dbReference type="ARBA" id="ARBA00006479"/>
    </source>
</evidence>
<dbReference type="OrthoDB" id="3605644at2"/>
<dbReference type="Gene3D" id="3.30.420.40">
    <property type="match status" value="2"/>
</dbReference>